<feature type="domain" description="Galactosyltransferase C-terminal" evidence="3">
    <location>
        <begin position="179"/>
        <end position="245"/>
    </location>
</feature>
<dbReference type="Pfam" id="PF00535">
    <property type="entry name" value="Glycos_transf_2"/>
    <property type="match status" value="1"/>
</dbReference>
<gene>
    <name evidence="4" type="ORF">O8C91_10325</name>
</gene>
<sequence length="282" mass="32816">MEKYPKCSIIISVYKDTDSLDLILESLCNQTIIPDEIIISEDGNSVEMSDYVKVAKEKYKKLDINHLFQEDIGWRKNIALNRAIVASKYEYLIFIDGDCVPFDDFIENHLGQATKRIVLAGKRVELGENITREIRSKKLTVSKLTNNYWLYVIKLINDKTRHLEDILHISYKSFLSRYIKKEVNYIIGCNWSAFKEDILEINGFDETYTLPSVGEDVDLGWRFRGLGIELKSCRYNANLVHLYHKKRFDSSQGIINNAILKKNFDANKFFCDNGIIKKDFVK</sequence>
<dbReference type="InterPro" id="IPR001173">
    <property type="entry name" value="Glyco_trans_2-like"/>
</dbReference>
<feature type="domain" description="Glycosyltransferase 2-like" evidence="2">
    <location>
        <begin position="8"/>
        <end position="152"/>
    </location>
</feature>
<reference evidence="4" key="1">
    <citation type="submission" date="2022-12" db="EMBL/GenBank/DDBJ databases">
        <authorList>
            <person name="Uljanovas D."/>
        </authorList>
    </citation>
    <scope>NUCLEOTIDE SEQUENCE</scope>
    <source>
        <strain evidence="4">RCM39</strain>
    </source>
</reference>
<evidence type="ECO:0000313" key="4">
    <source>
        <dbReference type="EMBL" id="MDN5064583.1"/>
    </source>
</evidence>
<dbReference type="Proteomes" id="UP001171529">
    <property type="component" value="Unassembled WGS sequence"/>
</dbReference>
<dbReference type="Pfam" id="PF02709">
    <property type="entry name" value="Glyco_transf_7C"/>
    <property type="match status" value="1"/>
</dbReference>
<evidence type="ECO:0000259" key="2">
    <source>
        <dbReference type="Pfam" id="PF00535"/>
    </source>
</evidence>
<dbReference type="Gene3D" id="3.90.550.10">
    <property type="entry name" value="Spore Coat Polysaccharide Biosynthesis Protein SpsA, Chain A"/>
    <property type="match status" value="1"/>
</dbReference>
<accession>A0AAW7PTY8</accession>
<dbReference type="EC" id="2.4.-.-" evidence="4"/>
<dbReference type="EMBL" id="JAPZDC010000007">
    <property type="protein sequence ID" value="MDN5064583.1"/>
    <property type="molecule type" value="Genomic_DNA"/>
</dbReference>
<dbReference type="PANTHER" id="PTHR43685">
    <property type="entry name" value="GLYCOSYLTRANSFERASE"/>
    <property type="match status" value="1"/>
</dbReference>
<dbReference type="GO" id="GO:0016757">
    <property type="term" value="F:glycosyltransferase activity"/>
    <property type="evidence" value="ECO:0007669"/>
    <property type="project" value="UniProtKB-KW"/>
</dbReference>
<dbReference type="InterPro" id="IPR029044">
    <property type="entry name" value="Nucleotide-diphossugar_trans"/>
</dbReference>
<evidence type="ECO:0000313" key="5">
    <source>
        <dbReference type="Proteomes" id="UP001171529"/>
    </source>
</evidence>
<dbReference type="RefSeq" id="WP_152058968.1">
    <property type="nucleotide sequence ID" value="NZ_CABVSS010000020.1"/>
</dbReference>
<keyword evidence="1 4" id="KW-0808">Transferase</keyword>
<proteinExistence type="predicted"/>
<dbReference type="AlphaFoldDB" id="A0AAW7PTY8"/>
<keyword evidence="4" id="KW-0328">Glycosyltransferase</keyword>
<organism evidence="4 5">
    <name type="scientific">Aliarcobacter butzleri</name>
    <dbReference type="NCBI Taxonomy" id="28197"/>
    <lineage>
        <taxon>Bacteria</taxon>
        <taxon>Pseudomonadati</taxon>
        <taxon>Campylobacterota</taxon>
        <taxon>Epsilonproteobacteria</taxon>
        <taxon>Campylobacterales</taxon>
        <taxon>Arcobacteraceae</taxon>
        <taxon>Aliarcobacter</taxon>
    </lineage>
</organism>
<dbReference type="InterPro" id="IPR050834">
    <property type="entry name" value="Glycosyltransf_2"/>
</dbReference>
<dbReference type="InterPro" id="IPR027791">
    <property type="entry name" value="Galactosyl_T_C"/>
</dbReference>
<reference evidence="4" key="2">
    <citation type="journal article" date="2023" name="Microorganisms">
        <title>Genomic Characterization of Arcobacter butzleri Strains Isolated from Various Sources in Lithuania.</title>
        <authorList>
            <person name="Uljanovas D."/>
            <person name="Golz G."/>
            <person name="Fleischmann S."/>
            <person name="Kudirkiene E."/>
            <person name="Kasetiene N."/>
            <person name="Grineviciene A."/>
            <person name="Tamuleviciene E."/>
            <person name="Aksomaitiene J."/>
            <person name="Alter T."/>
            <person name="Malakauskas M."/>
        </authorList>
    </citation>
    <scope>NUCLEOTIDE SEQUENCE</scope>
    <source>
        <strain evidence="4">RCM39</strain>
    </source>
</reference>
<dbReference type="PANTHER" id="PTHR43685:SF3">
    <property type="entry name" value="SLR2126 PROTEIN"/>
    <property type="match status" value="1"/>
</dbReference>
<comment type="caution">
    <text evidence="4">The sequence shown here is derived from an EMBL/GenBank/DDBJ whole genome shotgun (WGS) entry which is preliminary data.</text>
</comment>
<evidence type="ECO:0000256" key="1">
    <source>
        <dbReference type="ARBA" id="ARBA00022679"/>
    </source>
</evidence>
<dbReference type="SUPFAM" id="SSF53448">
    <property type="entry name" value="Nucleotide-diphospho-sugar transferases"/>
    <property type="match status" value="1"/>
</dbReference>
<evidence type="ECO:0000259" key="3">
    <source>
        <dbReference type="Pfam" id="PF02709"/>
    </source>
</evidence>
<name>A0AAW7PTY8_9BACT</name>
<protein>
    <submittedName>
        <fullName evidence="4">Glycosyltransferase</fullName>
        <ecNumber evidence="4">2.4.-.-</ecNumber>
    </submittedName>
</protein>